<gene>
    <name evidence="1" type="ORF">DCAF_LOCUS8288</name>
</gene>
<name>A0AAV1R9L9_9ROSI</name>
<dbReference type="AlphaFoldDB" id="A0AAV1R9L9"/>
<keyword evidence="2" id="KW-1185">Reference proteome</keyword>
<reference evidence="1 2" key="1">
    <citation type="submission" date="2024-01" db="EMBL/GenBank/DDBJ databases">
        <authorList>
            <person name="Waweru B."/>
        </authorList>
    </citation>
    <scope>NUCLEOTIDE SEQUENCE [LARGE SCALE GENOMIC DNA]</scope>
</reference>
<organism evidence="1 2">
    <name type="scientific">Dovyalis caffra</name>
    <dbReference type="NCBI Taxonomy" id="77055"/>
    <lineage>
        <taxon>Eukaryota</taxon>
        <taxon>Viridiplantae</taxon>
        <taxon>Streptophyta</taxon>
        <taxon>Embryophyta</taxon>
        <taxon>Tracheophyta</taxon>
        <taxon>Spermatophyta</taxon>
        <taxon>Magnoliopsida</taxon>
        <taxon>eudicotyledons</taxon>
        <taxon>Gunneridae</taxon>
        <taxon>Pentapetalae</taxon>
        <taxon>rosids</taxon>
        <taxon>fabids</taxon>
        <taxon>Malpighiales</taxon>
        <taxon>Salicaceae</taxon>
        <taxon>Flacourtieae</taxon>
        <taxon>Dovyalis</taxon>
    </lineage>
</organism>
<comment type="caution">
    <text evidence="1">The sequence shown here is derived from an EMBL/GenBank/DDBJ whole genome shotgun (WGS) entry which is preliminary data.</text>
</comment>
<evidence type="ECO:0000313" key="1">
    <source>
        <dbReference type="EMBL" id="CAK7331082.1"/>
    </source>
</evidence>
<dbReference type="EMBL" id="CAWUPB010000913">
    <property type="protein sequence ID" value="CAK7331082.1"/>
    <property type="molecule type" value="Genomic_DNA"/>
</dbReference>
<protein>
    <submittedName>
        <fullName evidence="1">Uncharacterized protein</fullName>
    </submittedName>
</protein>
<accession>A0AAV1R9L9</accession>
<sequence>MYQLVTGFELKREVINITEDPKEPTQLLQRLILHYSIGAKDDFVAYSGASLCSCPLSCERQVSVESSPFCLVELPGLIHEKEGLIFVKENCFVIRNHTNFFSSSIESKE</sequence>
<evidence type="ECO:0000313" key="2">
    <source>
        <dbReference type="Proteomes" id="UP001314170"/>
    </source>
</evidence>
<dbReference type="Proteomes" id="UP001314170">
    <property type="component" value="Unassembled WGS sequence"/>
</dbReference>
<proteinExistence type="predicted"/>